<feature type="transmembrane region" description="Helical" evidence="7">
    <location>
        <begin position="139"/>
        <end position="158"/>
    </location>
</feature>
<dbReference type="GeneID" id="25565694"/>
<dbReference type="Proteomes" id="UP000054408">
    <property type="component" value="Unassembled WGS sequence"/>
</dbReference>
<dbReference type="InterPro" id="IPR013936">
    <property type="entry name" value="CRT-like"/>
</dbReference>
<proteinExistence type="inferred from homology"/>
<keyword evidence="3" id="KW-0813">Transport</keyword>
<evidence type="ECO:0000256" key="1">
    <source>
        <dbReference type="ARBA" id="ARBA00004141"/>
    </source>
</evidence>
<evidence type="ECO:0000256" key="4">
    <source>
        <dbReference type="ARBA" id="ARBA00022692"/>
    </source>
</evidence>
<dbReference type="OrthoDB" id="416555at2759"/>
<dbReference type="eggNOG" id="ENOG502QR5M">
    <property type="taxonomic scope" value="Eukaryota"/>
</dbReference>
<dbReference type="Pfam" id="PF08627">
    <property type="entry name" value="CRT-like"/>
    <property type="match status" value="1"/>
</dbReference>
<dbReference type="AlphaFoldDB" id="A0A0L0DFU4"/>
<keyword evidence="5 7" id="KW-1133">Transmembrane helix</keyword>
<evidence type="ECO:0000313" key="9">
    <source>
        <dbReference type="Proteomes" id="UP000054408"/>
    </source>
</evidence>
<evidence type="ECO:0000256" key="7">
    <source>
        <dbReference type="SAM" id="Phobius"/>
    </source>
</evidence>
<sequence>MERVGTLSVVAFNLRTEASRRKASSASSHTSRSDRASIGPNATFGVVENPAKIGWRKYVSKRGLLLVFWATLAIVSGVGQTLYLALSLGVAMPQYPFWVFWTTAIIFLAVFAVVLAGFQLFTTQITRSMRSVSHMKWATIGFLTAINGACLLFAGPHIPGQEQALLGPTVVIVPMCMIASYLYLGQRYSYGQMFGVFVILAGIVVALLPKLTGKGQSSSGPKGSIWWDLLWTLGSSPSAFMAVYEEKAFAEQPIHMAHLMAWSTLYQLITIFVVGAPLSIIPGFGNSAPRDFWSHQSDAFLCFATGKNPSSCPECDCSLAVSFVMLFTLNYILTNYAQLGVVKYGNATFSFIVATVVTPLSFFAFSSPFLTGGNTEELHSLAIVALVVLVVGVVIYRYFDVQAIDEHSPTAAIESLPGGFSSLNFDSPEASVTVLTHSLSAYGFAPFRATKRSLAAHHAKTFSGGYEPLIQKDLGFLGPATLADSTSFFTS</sequence>
<dbReference type="GO" id="GO:0016020">
    <property type="term" value="C:membrane"/>
    <property type="evidence" value="ECO:0007669"/>
    <property type="project" value="UniProtKB-SubCell"/>
</dbReference>
<keyword evidence="9" id="KW-1185">Reference proteome</keyword>
<feature type="transmembrane region" description="Helical" evidence="7">
    <location>
        <begin position="378"/>
        <end position="399"/>
    </location>
</feature>
<comment type="subcellular location">
    <subcellularLocation>
        <location evidence="1">Membrane</location>
        <topology evidence="1">Multi-pass membrane protein</topology>
    </subcellularLocation>
</comment>
<accession>A0A0L0DFU4</accession>
<feature type="transmembrane region" description="Helical" evidence="7">
    <location>
        <begin position="344"/>
        <end position="366"/>
    </location>
</feature>
<feature type="transmembrane region" description="Helical" evidence="7">
    <location>
        <begin position="265"/>
        <end position="285"/>
    </location>
</feature>
<protein>
    <recommendedName>
        <fullName evidence="10">EamA domain-containing protein</fullName>
    </recommendedName>
</protein>
<dbReference type="EMBL" id="GL349465">
    <property type="protein sequence ID" value="KNC51202.1"/>
    <property type="molecule type" value="Genomic_DNA"/>
</dbReference>
<evidence type="ECO:0000256" key="2">
    <source>
        <dbReference type="ARBA" id="ARBA00006690"/>
    </source>
</evidence>
<keyword evidence="6 7" id="KW-0472">Membrane</keyword>
<feature type="transmembrane region" description="Helical" evidence="7">
    <location>
        <begin position="319"/>
        <end position="337"/>
    </location>
</feature>
<feature type="transmembrane region" description="Helical" evidence="7">
    <location>
        <begin position="224"/>
        <end position="244"/>
    </location>
</feature>
<dbReference type="PANTHER" id="PTHR31326">
    <property type="entry name" value="PROTEIN CLT2, CHLOROPLASTIC"/>
    <property type="match status" value="1"/>
</dbReference>
<feature type="transmembrane region" description="Helical" evidence="7">
    <location>
        <begin position="98"/>
        <end position="118"/>
    </location>
</feature>
<feature type="transmembrane region" description="Helical" evidence="7">
    <location>
        <begin position="64"/>
        <end position="86"/>
    </location>
</feature>
<evidence type="ECO:0000256" key="3">
    <source>
        <dbReference type="ARBA" id="ARBA00022448"/>
    </source>
</evidence>
<dbReference type="RefSeq" id="XP_013756401.1">
    <property type="nucleotide sequence ID" value="XM_013900947.1"/>
</dbReference>
<dbReference type="OMA" id="PWEDESI"/>
<feature type="transmembrane region" description="Helical" evidence="7">
    <location>
        <begin position="164"/>
        <end position="184"/>
    </location>
</feature>
<evidence type="ECO:0000313" key="8">
    <source>
        <dbReference type="EMBL" id="KNC51202.1"/>
    </source>
</evidence>
<feature type="transmembrane region" description="Helical" evidence="7">
    <location>
        <begin position="193"/>
        <end position="212"/>
    </location>
</feature>
<name>A0A0L0DFU4_THETB</name>
<evidence type="ECO:0008006" key="10">
    <source>
        <dbReference type="Google" id="ProtNLM"/>
    </source>
</evidence>
<gene>
    <name evidence="8" type="ORF">AMSG_06557</name>
</gene>
<evidence type="ECO:0000256" key="6">
    <source>
        <dbReference type="ARBA" id="ARBA00023136"/>
    </source>
</evidence>
<evidence type="ECO:0000256" key="5">
    <source>
        <dbReference type="ARBA" id="ARBA00022989"/>
    </source>
</evidence>
<organism evidence="8 9">
    <name type="scientific">Thecamonas trahens ATCC 50062</name>
    <dbReference type="NCBI Taxonomy" id="461836"/>
    <lineage>
        <taxon>Eukaryota</taxon>
        <taxon>Apusozoa</taxon>
        <taxon>Apusomonadida</taxon>
        <taxon>Apusomonadidae</taxon>
        <taxon>Thecamonas</taxon>
    </lineage>
</organism>
<keyword evidence="4 7" id="KW-0812">Transmembrane</keyword>
<reference evidence="8 9" key="1">
    <citation type="submission" date="2010-05" db="EMBL/GenBank/DDBJ databases">
        <title>The Genome Sequence of Thecamonas trahens ATCC 50062.</title>
        <authorList>
            <consortium name="The Broad Institute Genome Sequencing Platform"/>
            <person name="Russ C."/>
            <person name="Cuomo C."/>
            <person name="Shea T."/>
            <person name="Young S.K."/>
            <person name="Zeng Q."/>
            <person name="Koehrsen M."/>
            <person name="Haas B."/>
            <person name="Borodovsky M."/>
            <person name="Guigo R."/>
            <person name="Alvarado L."/>
            <person name="Berlin A."/>
            <person name="Bochicchio J."/>
            <person name="Borenstein D."/>
            <person name="Chapman S."/>
            <person name="Chen Z."/>
            <person name="Freedman E."/>
            <person name="Gellesch M."/>
            <person name="Goldberg J."/>
            <person name="Griggs A."/>
            <person name="Gujja S."/>
            <person name="Heilman E."/>
            <person name="Heiman D."/>
            <person name="Hepburn T."/>
            <person name="Howarth C."/>
            <person name="Jen D."/>
            <person name="Larson L."/>
            <person name="Mehta T."/>
            <person name="Park D."/>
            <person name="Pearson M."/>
            <person name="Roberts A."/>
            <person name="Saif S."/>
            <person name="Shenoy N."/>
            <person name="Sisk P."/>
            <person name="Stolte C."/>
            <person name="Sykes S."/>
            <person name="Thomson T."/>
            <person name="Walk T."/>
            <person name="White J."/>
            <person name="Yandava C."/>
            <person name="Burger G."/>
            <person name="Gray M.W."/>
            <person name="Holland P.W.H."/>
            <person name="King N."/>
            <person name="Lang F.B.F."/>
            <person name="Roger A.J."/>
            <person name="Ruiz-Trillo I."/>
            <person name="Lander E."/>
            <person name="Nusbaum C."/>
        </authorList>
    </citation>
    <scope>NUCLEOTIDE SEQUENCE [LARGE SCALE GENOMIC DNA]</scope>
    <source>
        <strain evidence="8 9">ATCC 50062</strain>
    </source>
</reference>
<dbReference type="PANTHER" id="PTHR31326:SF1">
    <property type="entry name" value="PROTEIN CLT2, CHLOROPLASTIC"/>
    <property type="match status" value="1"/>
</dbReference>
<comment type="similarity">
    <text evidence="2">Belongs to the CRT-like transporter family.</text>
</comment>